<evidence type="ECO:0000313" key="2">
    <source>
        <dbReference type="Proteomes" id="UP000001511"/>
    </source>
</evidence>
<dbReference type="InterPro" id="IPR005502">
    <property type="entry name" value="Ribosyl_crysJ1"/>
</dbReference>
<name>D7DX21_NOSA0</name>
<gene>
    <name evidence="1" type="ordered locus">Aazo_2189</name>
</gene>
<reference evidence="1 2" key="1">
    <citation type="journal article" date="2010" name="PLoS ONE">
        <title>Genome erosion in a nitrogen-fixing vertically transmitted endosymbiotic multicellular cyanobacterium.</title>
        <authorList>
            <person name="Ran L."/>
            <person name="Larsson J."/>
            <person name="Vigil-Stenman T."/>
            <person name="Nylander J.A."/>
            <person name="Ininbergs K."/>
            <person name="Zheng W.W."/>
            <person name="Lapidus A."/>
            <person name="Lowry S."/>
            <person name="Haselkorn R."/>
            <person name="Bergman B."/>
        </authorList>
    </citation>
    <scope>NUCLEOTIDE SEQUENCE [LARGE SCALE GENOMIC DNA]</scope>
    <source>
        <strain evidence="1 2">0708</strain>
    </source>
</reference>
<dbReference type="OrthoDB" id="574287at2"/>
<protein>
    <submittedName>
        <fullName evidence="1">ADP-ribosylation/Crystallin J1</fullName>
    </submittedName>
</protein>
<dbReference type="Proteomes" id="UP000001511">
    <property type="component" value="Chromosome"/>
</dbReference>
<dbReference type="STRING" id="551115.Aazo_2189"/>
<accession>D7DX21</accession>
<dbReference type="Pfam" id="PF03747">
    <property type="entry name" value="ADP_ribosyl_GH"/>
    <property type="match status" value="1"/>
</dbReference>
<dbReference type="EMBL" id="CP002059">
    <property type="protein sequence ID" value="ADI64194.1"/>
    <property type="molecule type" value="Genomic_DNA"/>
</dbReference>
<sequence length="308" mass="34128">MRYSLVSRVRGIFLGAFLGESLATHNRCDLGAMTILGVQSLIEYGRLDVDDWLKRYQQAAVDLNITHIAWGKIILATLPVVIFFHEDTIKLKKNLLQVLQIWDTNPVMTDAALVIGYVIAQSLTEKLDPITLIPQTISFLGKTTTSIPQTLLKVNSLLAQDAGLEQVRGELTKQEELSSNIALAIYCFLSTLEDFRLTVLRVNNHTRKQEYWCLGSQSRSAITGALSGAYNTAVGIPVNWQVLFPATNSAPWGLKNFSQMLELANTLVEVWSGVYTVTPNTQELTKPGYGMNGNLLSIYAAPSVIRPR</sequence>
<dbReference type="eggNOG" id="COG1397">
    <property type="taxonomic scope" value="Bacteria"/>
</dbReference>
<dbReference type="AlphaFoldDB" id="D7DX21"/>
<proteinExistence type="predicted"/>
<dbReference type="SUPFAM" id="SSF101478">
    <property type="entry name" value="ADP-ribosylglycohydrolase"/>
    <property type="match status" value="1"/>
</dbReference>
<dbReference type="Gene3D" id="1.10.4080.10">
    <property type="entry name" value="ADP-ribosylation/Crystallin J1"/>
    <property type="match status" value="1"/>
</dbReference>
<dbReference type="KEGG" id="naz:Aazo_2189"/>
<dbReference type="HOGENOM" id="CLU_078460_0_0_3"/>
<organism evidence="1 2">
    <name type="scientific">Nostoc azollae (strain 0708)</name>
    <name type="common">Anabaena azollae (strain 0708)</name>
    <dbReference type="NCBI Taxonomy" id="551115"/>
    <lineage>
        <taxon>Bacteria</taxon>
        <taxon>Bacillati</taxon>
        <taxon>Cyanobacteriota</taxon>
        <taxon>Cyanophyceae</taxon>
        <taxon>Nostocales</taxon>
        <taxon>Nostocaceae</taxon>
        <taxon>Trichormus</taxon>
    </lineage>
</organism>
<keyword evidence="2" id="KW-1185">Reference proteome</keyword>
<dbReference type="InterPro" id="IPR036705">
    <property type="entry name" value="Ribosyl_crysJ1_sf"/>
</dbReference>
<dbReference type="RefSeq" id="WP_013191211.1">
    <property type="nucleotide sequence ID" value="NC_014248.1"/>
</dbReference>
<evidence type="ECO:0000313" key="1">
    <source>
        <dbReference type="EMBL" id="ADI64194.1"/>
    </source>
</evidence>